<organism evidence="3 4">
    <name type="scientific">Abeliophyllum distichum</name>
    <dbReference type="NCBI Taxonomy" id="126358"/>
    <lineage>
        <taxon>Eukaryota</taxon>
        <taxon>Viridiplantae</taxon>
        <taxon>Streptophyta</taxon>
        <taxon>Embryophyta</taxon>
        <taxon>Tracheophyta</taxon>
        <taxon>Spermatophyta</taxon>
        <taxon>Magnoliopsida</taxon>
        <taxon>eudicotyledons</taxon>
        <taxon>Gunneridae</taxon>
        <taxon>Pentapetalae</taxon>
        <taxon>asterids</taxon>
        <taxon>lamiids</taxon>
        <taxon>Lamiales</taxon>
        <taxon>Oleaceae</taxon>
        <taxon>Forsythieae</taxon>
        <taxon>Abeliophyllum</taxon>
    </lineage>
</organism>
<protein>
    <submittedName>
        <fullName evidence="3">Uncharacterized protein</fullName>
    </submittedName>
</protein>
<evidence type="ECO:0000313" key="4">
    <source>
        <dbReference type="Proteomes" id="UP001604336"/>
    </source>
</evidence>
<evidence type="ECO:0000313" key="3">
    <source>
        <dbReference type="EMBL" id="KAL2461760.1"/>
    </source>
</evidence>
<keyword evidence="4" id="KW-1185">Reference proteome</keyword>
<dbReference type="AlphaFoldDB" id="A0ABD1PCZ8"/>
<feature type="coiled-coil region" evidence="1">
    <location>
        <begin position="329"/>
        <end position="356"/>
    </location>
</feature>
<sequence length="413" mass="45873">MHNPAFKCVREWDAFASAPDVPKDPEGLWPGSDSGYPKWMESNGEGHVLVVSALLWHGNAFVCVLNHLLAEEVAEEEGQGGGSGVLRWIREGVLDQRSPVYRSKGPRFWRPAEDTSQRKVIEDLSREGNRAEVTAPDVVEIEDTCVPEEEVPLKRKRKGGGFWIRTLSVQEEVVLDSTSRADPVSGGSGVGPFDSRKKLRELIEPPGSRISDDTLRNVPFFPSIGAQAVKKYLTPKWKEFASHGEREDVLEAGLAAAVRVTSLQMKVLGSFGLADLRESDSNILQLTKQLVTANAAQKVAKKRLLSESESRNLEFQRLRGELEVSEKGRTEAEAKVTRLLGEKKEMEAKLENVEADFIANFHNTEAYTNFADYFARVGHQEVLAALRTERPDLDLEPLGDKFPPPEADEEEGS</sequence>
<evidence type="ECO:0000256" key="2">
    <source>
        <dbReference type="SAM" id="MobiDB-lite"/>
    </source>
</evidence>
<accession>A0ABD1PCZ8</accession>
<dbReference type="EMBL" id="JBFOLK010000014">
    <property type="protein sequence ID" value="KAL2461760.1"/>
    <property type="molecule type" value="Genomic_DNA"/>
</dbReference>
<gene>
    <name evidence="3" type="ORF">Adt_45180</name>
</gene>
<keyword evidence="1" id="KW-0175">Coiled coil</keyword>
<name>A0ABD1PCZ8_9LAMI</name>
<evidence type="ECO:0000256" key="1">
    <source>
        <dbReference type="SAM" id="Coils"/>
    </source>
</evidence>
<dbReference type="Proteomes" id="UP001604336">
    <property type="component" value="Unassembled WGS sequence"/>
</dbReference>
<reference evidence="4" key="1">
    <citation type="submission" date="2024-07" db="EMBL/GenBank/DDBJ databases">
        <title>Two chromosome-level genome assemblies of Korean endemic species Abeliophyllum distichum and Forsythia ovata (Oleaceae).</title>
        <authorList>
            <person name="Jang H."/>
        </authorList>
    </citation>
    <scope>NUCLEOTIDE SEQUENCE [LARGE SCALE GENOMIC DNA]</scope>
</reference>
<feature type="region of interest" description="Disordered" evidence="2">
    <location>
        <begin position="389"/>
        <end position="413"/>
    </location>
</feature>
<proteinExistence type="predicted"/>
<comment type="caution">
    <text evidence="3">The sequence shown here is derived from an EMBL/GenBank/DDBJ whole genome shotgun (WGS) entry which is preliminary data.</text>
</comment>